<dbReference type="GO" id="GO:0007165">
    <property type="term" value="P:signal transduction"/>
    <property type="evidence" value="ECO:0007669"/>
    <property type="project" value="UniProtKB-KW"/>
</dbReference>
<dbReference type="GO" id="GO:0005886">
    <property type="term" value="C:plasma membrane"/>
    <property type="evidence" value="ECO:0007669"/>
    <property type="project" value="TreeGrafter"/>
</dbReference>
<dbReference type="InterPro" id="IPR004089">
    <property type="entry name" value="MCPsignal_dom"/>
</dbReference>
<keyword evidence="2" id="KW-0488">Methylation</keyword>
<dbReference type="InterPro" id="IPR003660">
    <property type="entry name" value="HAMP_dom"/>
</dbReference>
<reference evidence="8 9" key="1">
    <citation type="submission" date="2016-11" db="EMBL/GenBank/DDBJ databases">
        <authorList>
            <person name="Varghese N."/>
            <person name="Submissions S."/>
        </authorList>
    </citation>
    <scope>NUCLEOTIDE SEQUENCE [LARGE SCALE GENOMIC DNA]</scope>
    <source>
        <strain evidence="8 9">NFR18</strain>
    </source>
</reference>
<dbReference type="EMBL" id="FPKH01000001">
    <property type="protein sequence ID" value="SFX38859.1"/>
    <property type="molecule type" value="Genomic_DNA"/>
</dbReference>
<dbReference type="Pfam" id="PF00015">
    <property type="entry name" value="MCPsignal"/>
    <property type="match status" value="1"/>
</dbReference>
<evidence type="ECO:0000256" key="1">
    <source>
        <dbReference type="ARBA" id="ARBA00004370"/>
    </source>
</evidence>
<dbReference type="CDD" id="cd06225">
    <property type="entry name" value="HAMP"/>
    <property type="match status" value="1"/>
</dbReference>
<dbReference type="RefSeq" id="WP_254798405.1">
    <property type="nucleotide sequence ID" value="NZ_FPKH01000001.1"/>
</dbReference>
<dbReference type="CDD" id="cd11386">
    <property type="entry name" value="MCP_signal"/>
    <property type="match status" value="1"/>
</dbReference>
<name>A0AB38C646_9BURK</name>
<dbReference type="SUPFAM" id="SSF58104">
    <property type="entry name" value="Methyl-accepting chemotaxis protein (MCP) signaling domain"/>
    <property type="match status" value="1"/>
</dbReference>
<dbReference type="Proteomes" id="UP000182489">
    <property type="component" value="Unassembled WGS sequence"/>
</dbReference>
<evidence type="ECO:0000256" key="3">
    <source>
        <dbReference type="ARBA" id="ARBA00029447"/>
    </source>
</evidence>
<protein>
    <submittedName>
        <fullName evidence="8">Methyl-accepting chemotaxis sensory transducer with TarH sensor</fullName>
    </submittedName>
</protein>
<evidence type="ECO:0000256" key="4">
    <source>
        <dbReference type="PROSITE-ProRule" id="PRU00284"/>
    </source>
</evidence>
<keyword evidence="5" id="KW-0812">Transmembrane</keyword>
<feature type="domain" description="HAMP" evidence="7">
    <location>
        <begin position="205"/>
        <end position="257"/>
    </location>
</feature>
<accession>A0AB38C646</accession>
<dbReference type="PANTHER" id="PTHR43531:SF14">
    <property type="entry name" value="METHYL-ACCEPTING CHEMOTAXIS PROTEIN I-RELATED"/>
    <property type="match status" value="1"/>
</dbReference>
<dbReference type="Gene3D" id="1.10.287.950">
    <property type="entry name" value="Methyl-accepting chemotaxis protein"/>
    <property type="match status" value="1"/>
</dbReference>
<evidence type="ECO:0000259" key="6">
    <source>
        <dbReference type="PROSITE" id="PS50111"/>
    </source>
</evidence>
<dbReference type="AlphaFoldDB" id="A0AB38C646"/>
<gene>
    <name evidence="8" type="ORF">SAMN03097694_1901</name>
</gene>
<dbReference type="PANTHER" id="PTHR43531">
    <property type="entry name" value="PROTEIN ICFG"/>
    <property type="match status" value="1"/>
</dbReference>
<keyword evidence="4" id="KW-0807">Transducer</keyword>
<keyword evidence="5" id="KW-1133">Transmembrane helix</keyword>
<evidence type="ECO:0000256" key="5">
    <source>
        <dbReference type="SAM" id="Phobius"/>
    </source>
</evidence>
<dbReference type="PROSITE" id="PS50111">
    <property type="entry name" value="CHEMOTAXIS_TRANSDUC_2"/>
    <property type="match status" value="1"/>
</dbReference>
<keyword evidence="5" id="KW-0472">Membrane</keyword>
<dbReference type="PROSITE" id="PS50885">
    <property type="entry name" value="HAMP"/>
    <property type="match status" value="1"/>
</dbReference>
<dbReference type="InterPro" id="IPR004090">
    <property type="entry name" value="Chemotax_Me-accpt_rcpt"/>
</dbReference>
<dbReference type="InterPro" id="IPR051310">
    <property type="entry name" value="MCP_chemotaxis"/>
</dbReference>
<dbReference type="GO" id="GO:0006935">
    <property type="term" value="P:chemotaxis"/>
    <property type="evidence" value="ECO:0007669"/>
    <property type="project" value="InterPro"/>
</dbReference>
<dbReference type="Pfam" id="PF00672">
    <property type="entry name" value="HAMP"/>
    <property type="match status" value="1"/>
</dbReference>
<comment type="caution">
    <text evidence="8">The sequence shown here is derived from an EMBL/GenBank/DDBJ whole genome shotgun (WGS) entry which is preliminary data.</text>
</comment>
<feature type="domain" description="Methyl-accepting transducer" evidence="6">
    <location>
        <begin position="262"/>
        <end position="491"/>
    </location>
</feature>
<evidence type="ECO:0000259" key="7">
    <source>
        <dbReference type="PROSITE" id="PS50885"/>
    </source>
</evidence>
<comment type="similarity">
    <text evidence="3">Belongs to the methyl-accepting chemotaxis (MCP) protein family.</text>
</comment>
<sequence length="517" mass="54620">MKIAQKMLIVPVVALACLLAMGALSYFAMQQNEQRMRELKDVTLTAERLANQQAIALGQVHADVYAKIAIAASLSEEQFKQFGAQTDGQLNAIAQGLKELQKFSGAATEAGQALPGVERYRASVAQALDLASMDPNTGVAAMQNAAGHYQQVRGQLRQVLLNLDQRTVVALQETKNAGQRAGWLSLGTMAVGFALLALIATWVARSVVGPIDDACRAAESLAAGDLTTRIEARGDDEVGKLTRALATVLKNWNTLLGDIRQAGSTITVEASEIALGNADLSARTESQAHSLQETASSMHALTDTVRENASHAHQANQMVLSTSNVALEGGRVVGQVVETMGSIKASSGRIVDIIAVIDGIAFQTNILALNAAVEAARAGEQGRGFAVVATEVRGLAQRSATAAREIKQLIEDSVARIETGSELADSAGRTMGDIVASVQQVTEIMNDITAASQRQSKGIEEVNNAITEMDELTQRNAALVEQSAAAAQSMQDQAHDLLRVVDAFRLGDGGPPLLPRQ</sequence>
<comment type="subcellular location">
    <subcellularLocation>
        <location evidence="1">Membrane</location>
    </subcellularLocation>
</comment>
<feature type="transmembrane region" description="Helical" evidence="5">
    <location>
        <begin position="181"/>
        <end position="204"/>
    </location>
</feature>
<dbReference type="GO" id="GO:0004888">
    <property type="term" value="F:transmembrane signaling receptor activity"/>
    <property type="evidence" value="ECO:0007669"/>
    <property type="project" value="InterPro"/>
</dbReference>
<evidence type="ECO:0000313" key="8">
    <source>
        <dbReference type="EMBL" id="SFX38859.1"/>
    </source>
</evidence>
<proteinExistence type="inferred from homology"/>
<dbReference type="FunFam" id="1.10.287.950:FF:000001">
    <property type="entry name" value="Methyl-accepting chemotaxis sensory transducer"/>
    <property type="match status" value="1"/>
</dbReference>
<evidence type="ECO:0000313" key="9">
    <source>
        <dbReference type="Proteomes" id="UP000182489"/>
    </source>
</evidence>
<dbReference type="SMART" id="SM00283">
    <property type="entry name" value="MA"/>
    <property type="match status" value="1"/>
</dbReference>
<organism evidence="8 9">
    <name type="scientific">Janthinobacterium lividum</name>
    <dbReference type="NCBI Taxonomy" id="29581"/>
    <lineage>
        <taxon>Bacteria</taxon>
        <taxon>Pseudomonadati</taxon>
        <taxon>Pseudomonadota</taxon>
        <taxon>Betaproteobacteria</taxon>
        <taxon>Burkholderiales</taxon>
        <taxon>Oxalobacteraceae</taxon>
        <taxon>Janthinobacterium</taxon>
    </lineage>
</organism>
<dbReference type="PROSITE" id="PS51257">
    <property type="entry name" value="PROKAR_LIPOPROTEIN"/>
    <property type="match status" value="1"/>
</dbReference>
<dbReference type="PRINTS" id="PR00260">
    <property type="entry name" value="CHEMTRNSDUCR"/>
</dbReference>
<evidence type="ECO:0000256" key="2">
    <source>
        <dbReference type="ARBA" id="ARBA00022481"/>
    </source>
</evidence>
<dbReference type="SMART" id="SM00304">
    <property type="entry name" value="HAMP"/>
    <property type="match status" value="1"/>
</dbReference>